<dbReference type="PANTHER" id="PTHR10780">
    <property type="entry name" value="MITOCHONDRIAL CARRIER HOMOLOG"/>
    <property type="match status" value="1"/>
</dbReference>
<comment type="similarity">
    <text evidence="2">Belongs to the mitochondrial carrier (TC 2.A.29) family.</text>
</comment>
<protein>
    <submittedName>
        <fullName evidence="10 12">Mitochondrial carrier homolog 2</fullName>
    </submittedName>
</protein>
<gene>
    <name evidence="10 12 13" type="ORF">SRAE_2000370200</name>
</gene>
<keyword evidence="4" id="KW-0677">Repeat</keyword>
<comment type="subcellular location">
    <subcellularLocation>
        <location evidence="1">Mitochondrion outer membrane</location>
        <topology evidence="1">Multi-pass membrane protein</topology>
    </subcellularLocation>
</comment>
<evidence type="ECO:0000256" key="2">
    <source>
        <dbReference type="ARBA" id="ARBA00006375"/>
    </source>
</evidence>
<proteinExistence type="inferred from homology"/>
<dbReference type="Gene3D" id="1.50.40.10">
    <property type="entry name" value="Mitochondrial carrier domain"/>
    <property type="match status" value="1"/>
</dbReference>
<evidence type="ECO:0000313" key="13">
    <source>
        <dbReference type="WormBase" id="SRAE_2000370200"/>
    </source>
</evidence>
<name>A0A090LNE0_STRRB</name>
<dbReference type="PROSITE" id="PS50920">
    <property type="entry name" value="SOLCAR"/>
    <property type="match status" value="1"/>
</dbReference>
<evidence type="ECO:0000256" key="9">
    <source>
        <dbReference type="PROSITE-ProRule" id="PRU00282"/>
    </source>
</evidence>
<dbReference type="Proteomes" id="UP000035682">
    <property type="component" value="Unplaced"/>
</dbReference>
<keyword evidence="6" id="KW-1133">Transmembrane helix</keyword>
<dbReference type="OMA" id="TSHEMVM"/>
<organism evidence="10">
    <name type="scientific">Strongyloides ratti</name>
    <name type="common">Parasitic roundworm</name>
    <dbReference type="NCBI Taxonomy" id="34506"/>
    <lineage>
        <taxon>Eukaryota</taxon>
        <taxon>Metazoa</taxon>
        <taxon>Ecdysozoa</taxon>
        <taxon>Nematoda</taxon>
        <taxon>Chromadorea</taxon>
        <taxon>Rhabditida</taxon>
        <taxon>Tylenchina</taxon>
        <taxon>Panagrolaimomorpha</taxon>
        <taxon>Strongyloidoidea</taxon>
        <taxon>Strongyloididae</taxon>
        <taxon>Strongyloides</taxon>
    </lineage>
</organism>
<keyword evidence="8 9" id="KW-0472">Membrane</keyword>
<evidence type="ECO:0000313" key="12">
    <source>
        <dbReference type="WBParaSite" id="SRAE_2000370200.1"/>
    </source>
</evidence>
<reference evidence="10 11" key="1">
    <citation type="submission" date="2014-09" db="EMBL/GenBank/DDBJ databases">
        <authorList>
            <person name="Martin A.A."/>
        </authorList>
    </citation>
    <scope>NUCLEOTIDE SEQUENCE</scope>
    <source>
        <strain evidence="11">ED321</strain>
        <strain evidence="10">ED321 Heterogonic</strain>
    </source>
</reference>
<evidence type="ECO:0000256" key="1">
    <source>
        <dbReference type="ARBA" id="ARBA00004374"/>
    </source>
</evidence>
<dbReference type="GeneID" id="36381420"/>
<dbReference type="RefSeq" id="XP_024508250.1">
    <property type="nucleotide sequence ID" value="XM_024654927.1"/>
</dbReference>
<evidence type="ECO:0000256" key="5">
    <source>
        <dbReference type="ARBA" id="ARBA00022787"/>
    </source>
</evidence>
<keyword evidence="3 9" id="KW-0812">Transmembrane</keyword>
<evidence type="ECO:0000313" key="10">
    <source>
        <dbReference type="EMBL" id="CEF69050.1"/>
    </source>
</evidence>
<evidence type="ECO:0000313" key="11">
    <source>
        <dbReference type="Proteomes" id="UP000035682"/>
    </source>
</evidence>
<dbReference type="STRING" id="34506.A0A090LNE0"/>
<dbReference type="WormBase" id="SRAE_2000370200">
    <property type="protein sequence ID" value="SRP02533"/>
    <property type="gene ID" value="WBGene00263927"/>
</dbReference>
<evidence type="ECO:0000256" key="7">
    <source>
        <dbReference type="ARBA" id="ARBA00023128"/>
    </source>
</evidence>
<keyword evidence="5" id="KW-1000">Mitochondrion outer membrane</keyword>
<dbReference type="EMBL" id="LN609529">
    <property type="protein sequence ID" value="CEF69050.1"/>
    <property type="molecule type" value="Genomic_DNA"/>
</dbReference>
<dbReference type="CTD" id="36381420"/>
<dbReference type="WBParaSite" id="SRAE_2000370200.1">
    <property type="protein sequence ID" value="SRAE_2000370200.1"/>
    <property type="gene ID" value="WBGene00263927"/>
</dbReference>
<sequence>MADNAPVVNEEIQLGNLKTSIVKSLARIPLYPINVAKILMQLGYEPFPCEEGRVFYVLGRSAFFLPNGFKYIRELAKREGFGTLFRGLDCYILFNITNEFVRKEINNYLDIEYPTFGGYQHVNADDFTKLNDKEALAVTFRNFVRDLVSSNAATLVSRPFCVLFVRQVAQIIGHENKYTNVFRDICIIGNEEGLKGLFSGLTAAIVGTSVVVLVHHTCSFIIERSLLRVPRNEDETEEENIAKIKKSKHFIEHAIQFVSNYWSYPYQLVSSIMAVTGSQLFCSLMPYTPTYNHYEDLFDYLKNNGSINRGNKLFFREYKGPIEVDINRKIYADNKYFS</sequence>
<keyword evidence="7" id="KW-0496">Mitochondrion</keyword>
<dbReference type="InterPro" id="IPR023395">
    <property type="entry name" value="MCP_dom_sf"/>
</dbReference>
<dbReference type="eggNOG" id="KOG2745">
    <property type="taxonomic scope" value="Eukaryota"/>
</dbReference>
<evidence type="ECO:0000256" key="8">
    <source>
        <dbReference type="ARBA" id="ARBA00023136"/>
    </source>
</evidence>
<dbReference type="OrthoDB" id="10253709at2759"/>
<dbReference type="InterPro" id="IPR018108">
    <property type="entry name" value="MCP_transmembrane"/>
</dbReference>
<dbReference type="AlphaFoldDB" id="A0A090LNE0"/>
<dbReference type="GO" id="GO:0005741">
    <property type="term" value="C:mitochondrial outer membrane"/>
    <property type="evidence" value="ECO:0007669"/>
    <property type="project" value="UniProtKB-SubCell"/>
</dbReference>
<reference evidence="12" key="2">
    <citation type="submission" date="2020-12" db="UniProtKB">
        <authorList>
            <consortium name="WormBaseParasite"/>
        </authorList>
    </citation>
    <scope>IDENTIFICATION</scope>
</reference>
<dbReference type="SUPFAM" id="SSF103506">
    <property type="entry name" value="Mitochondrial carrier"/>
    <property type="match status" value="1"/>
</dbReference>
<feature type="repeat" description="Solcar" evidence="9">
    <location>
        <begin position="141"/>
        <end position="225"/>
    </location>
</feature>
<keyword evidence="11" id="KW-1185">Reference proteome</keyword>
<accession>A0A090LNE0</accession>
<evidence type="ECO:0000256" key="3">
    <source>
        <dbReference type="ARBA" id="ARBA00022692"/>
    </source>
</evidence>
<evidence type="ECO:0000256" key="4">
    <source>
        <dbReference type="ARBA" id="ARBA00022737"/>
    </source>
</evidence>
<evidence type="ECO:0000256" key="6">
    <source>
        <dbReference type="ARBA" id="ARBA00022989"/>
    </source>
</evidence>
<dbReference type="PANTHER" id="PTHR10780:SF18">
    <property type="entry name" value="LD43650P"/>
    <property type="match status" value="1"/>
</dbReference>